<dbReference type="PANTHER" id="PTHR11269">
    <property type="entry name" value="PERIOD CIRCADIAN PROTEIN"/>
    <property type="match status" value="1"/>
</dbReference>
<evidence type="ECO:0000313" key="14">
    <source>
        <dbReference type="Proteomes" id="UP000770717"/>
    </source>
</evidence>
<sequence>SFPSISGGISQYFFVTIFRFSTCQPPSCGSNAFSLMMADSEHNPSTSGYSSEQPAKAKTQKELMKILKELRSYLPPEKRLRGKSSTAASLRYALHCIQQVKANEEYYQLLMINNELPYGQDLSCYTVQEIANITSEFTKNNMDVFAAAVSLVSGRILYISDQASIMLRCSADLFSQVRFVELLSPQDVGVFYSSTTPYRLPSWSMCNGTGKERESETLAYLDCGRESRKEISYHPFRLTPYLIRAQEDAAEQLCCVLFAERVHSGYEAPRIPADKRIFTTTHTPNCLFQDVDERAVPLLGYLPQDLIGTPIILHLHPSDRPLMLAVHKKILQYGGQPFDFSPIRFCARNGEYITIDTSWSSFINPWSRKVSFIIGRHKVRMGPVNEDIFTAPVCSGDRPLQPEIQELTEQIHQLLMQPVHNSGSSGYGSLGSNGSHENPMSGASSSDSNGNVNEDIKEKRAALKRDGERYNNECLQATVKQAGEQYNNECLQTAVKHAGEWYNNECLQAAVKPGGEQYNVCLQAAVKHGASQSANGCSKDINSEGSGIAACPSQNDQPPAKQPPYSYQQINCLDNVIRYLESCSVLAFDKRELVSFENMTSSLSDDQIQMREDDRCLSRMTHRLPPFPQNCFRNPQTIPAIFPGSALNPISGVAGTTYSRQPGVLSAGVPGTPATSQSVPGSLPHPSLVSLPVPSAAITQLSMAAKAESVLSLTSHCSYSSTIVHVGDKKLQPEAELEDGQSHSDVPPIPPGNTEKEPYKLLGLTKEVLVAHTQKEENDFLSGFMDVKRLSAFQTRCNTYLHEKPGALRSHAQQGPDTSGRRTGKTRKKRVRPESWDSSSSGLPQAHHSPIQGLNTTAWSQSGTSHASCPPLPYPVLPAFSLPVFPSPQIPVPNDTGIPTTNGVSSTMPPFHAPLLPPMVALVLPNYMYPPTLPPSVYPGTAPSQPFPVPSPFYTPQATFPSSTPTFPVPQPAFPPAQQGFPIPQPSCVPQSVQPFSYPAPPAEPKMKEGISRSSTPLDPQSPPLFQSRCSSPLQLNLLQLEESQKADRSEGGGAVGGAVNTTFMPQPCEDPDLPISPAGFPTDGHTSDAVSTGSDLMDILLQEDACSGTCSGSSAVSESLTSGSNGNGTSGSQTGSSQTSHSSKYFGSVDSSENTQKARASTSASRESVMKYVLQDPMWLLMANADENVMMTYQIPLRHSTVHFVVAVLGIAA</sequence>
<feature type="compositionally biased region" description="Basic residues" evidence="11">
    <location>
        <begin position="822"/>
        <end position="831"/>
    </location>
</feature>
<feature type="compositionally biased region" description="Polar residues" evidence="11">
    <location>
        <begin position="1150"/>
        <end position="1167"/>
    </location>
</feature>
<feature type="region of interest" description="Disordered" evidence="11">
    <location>
        <begin position="804"/>
        <end position="865"/>
    </location>
</feature>
<keyword evidence="8" id="KW-0539">Nucleus</keyword>
<dbReference type="SUPFAM" id="SSF55785">
    <property type="entry name" value="PYP-like sensor domain (PAS domain)"/>
    <property type="match status" value="1"/>
</dbReference>
<feature type="compositionally biased region" description="Low complexity" evidence="11">
    <location>
        <begin position="1131"/>
        <end position="1144"/>
    </location>
</feature>
<dbReference type="SMART" id="SM00091">
    <property type="entry name" value="PAS"/>
    <property type="match status" value="2"/>
</dbReference>
<proteinExistence type="predicted"/>
<dbReference type="GO" id="GO:0001222">
    <property type="term" value="F:transcription corepressor binding"/>
    <property type="evidence" value="ECO:0007669"/>
    <property type="project" value="TreeGrafter"/>
</dbReference>
<dbReference type="CDD" id="cd00130">
    <property type="entry name" value="PAS"/>
    <property type="match status" value="1"/>
</dbReference>
<evidence type="ECO:0000256" key="3">
    <source>
        <dbReference type="ARBA" id="ARBA00022490"/>
    </source>
</evidence>
<evidence type="ECO:0000256" key="4">
    <source>
        <dbReference type="ARBA" id="ARBA00022737"/>
    </source>
</evidence>
<dbReference type="AlphaFoldDB" id="A0A8J6FUH6"/>
<dbReference type="InterPro" id="IPR035965">
    <property type="entry name" value="PAS-like_dom_sf"/>
</dbReference>
<evidence type="ECO:0000256" key="5">
    <source>
        <dbReference type="ARBA" id="ARBA00023015"/>
    </source>
</evidence>
<feature type="domain" description="PAS" evidence="12">
    <location>
        <begin position="291"/>
        <end position="334"/>
    </location>
</feature>
<comment type="caution">
    <text evidence="13">The sequence shown here is derived from an EMBL/GenBank/DDBJ whole genome shotgun (WGS) entry which is preliminary data.</text>
</comment>
<name>A0A8J6FUH6_ELECQ</name>
<dbReference type="InterPro" id="IPR000014">
    <property type="entry name" value="PAS"/>
</dbReference>
<dbReference type="GO" id="GO:0005737">
    <property type="term" value="C:cytoplasm"/>
    <property type="evidence" value="ECO:0007669"/>
    <property type="project" value="UniProtKB-SubCell"/>
</dbReference>
<feature type="region of interest" description="Disordered" evidence="11">
    <location>
        <begin position="425"/>
        <end position="452"/>
    </location>
</feature>
<dbReference type="Pfam" id="PF21353">
    <property type="entry name" value="Per3-like_PAS-A"/>
    <property type="match status" value="1"/>
</dbReference>
<evidence type="ECO:0000313" key="13">
    <source>
        <dbReference type="EMBL" id="KAG9494426.1"/>
    </source>
</evidence>
<dbReference type="InterPro" id="IPR057310">
    <property type="entry name" value="PER1-3_bHLH"/>
</dbReference>
<dbReference type="PANTHER" id="PTHR11269:SF9">
    <property type="entry name" value="PERIOD CIRCADIAN PROTEIN HOMOLOG 2"/>
    <property type="match status" value="1"/>
</dbReference>
<evidence type="ECO:0000259" key="12">
    <source>
        <dbReference type="PROSITE" id="PS50112"/>
    </source>
</evidence>
<keyword evidence="4" id="KW-0677">Repeat</keyword>
<keyword evidence="14" id="KW-1185">Reference proteome</keyword>
<dbReference type="Gene3D" id="3.30.450.20">
    <property type="entry name" value="PAS domain"/>
    <property type="match status" value="2"/>
</dbReference>
<evidence type="ECO:0000256" key="10">
    <source>
        <dbReference type="ARBA" id="ARBA00042893"/>
    </source>
</evidence>
<comment type="subcellular location">
    <subcellularLocation>
        <location evidence="2">Cytoplasm</location>
    </subcellularLocation>
    <subcellularLocation>
        <location evidence="1">Nucleus</location>
    </subcellularLocation>
</comment>
<dbReference type="Proteomes" id="UP000770717">
    <property type="component" value="Unassembled WGS sequence"/>
</dbReference>
<evidence type="ECO:0000256" key="11">
    <source>
        <dbReference type="SAM" id="MobiDB-lite"/>
    </source>
</evidence>
<reference evidence="13" key="1">
    <citation type="thesis" date="2020" institute="ProQuest LLC" country="789 East Eisenhower Parkway, Ann Arbor, MI, USA">
        <title>Comparative Genomics and Chromosome Evolution.</title>
        <authorList>
            <person name="Mudd A.B."/>
        </authorList>
    </citation>
    <scope>NUCLEOTIDE SEQUENCE</scope>
    <source>
        <strain evidence="13">HN-11 Male</strain>
        <tissue evidence="13">Kidney and liver</tissue>
    </source>
</reference>
<dbReference type="GO" id="GO:0000122">
    <property type="term" value="P:negative regulation of transcription by RNA polymerase II"/>
    <property type="evidence" value="ECO:0007669"/>
    <property type="project" value="TreeGrafter"/>
</dbReference>
<keyword evidence="6" id="KW-0090">Biological rhythms</keyword>
<keyword evidence="7" id="KW-0804">Transcription</keyword>
<feature type="region of interest" description="Disordered" evidence="11">
    <location>
        <begin position="1072"/>
        <end position="1092"/>
    </location>
</feature>
<gene>
    <name evidence="13" type="ORF">GDO78_001992</name>
</gene>
<evidence type="ECO:0000256" key="1">
    <source>
        <dbReference type="ARBA" id="ARBA00004123"/>
    </source>
</evidence>
<protein>
    <recommendedName>
        <fullName evidence="9">Period circadian protein homolog 2</fullName>
    </recommendedName>
    <alternativeName>
        <fullName evidence="10">Circadian clock protein PERIOD 2</fullName>
    </alternativeName>
</protein>
<dbReference type="Pfam" id="PF12114">
    <property type="entry name" value="Period_C"/>
    <property type="match status" value="1"/>
</dbReference>
<dbReference type="GO" id="GO:0000976">
    <property type="term" value="F:transcription cis-regulatory region binding"/>
    <property type="evidence" value="ECO:0007669"/>
    <property type="project" value="TreeGrafter"/>
</dbReference>
<evidence type="ECO:0000256" key="7">
    <source>
        <dbReference type="ARBA" id="ARBA00023163"/>
    </source>
</evidence>
<dbReference type="PROSITE" id="PS50112">
    <property type="entry name" value="PAS"/>
    <property type="match status" value="1"/>
</dbReference>
<dbReference type="OrthoDB" id="7788983at2759"/>
<keyword evidence="3" id="KW-0963">Cytoplasm</keyword>
<dbReference type="GO" id="GO:0043153">
    <property type="term" value="P:entrainment of circadian clock by photoperiod"/>
    <property type="evidence" value="ECO:0007669"/>
    <property type="project" value="TreeGrafter"/>
</dbReference>
<feature type="region of interest" description="Disordered" evidence="11">
    <location>
        <begin position="734"/>
        <end position="757"/>
    </location>
</feature>
<dbReference type="GO" id="GO:0005634">
    <property type="term" value="C:nucleus"/>
    <property type="evidence" value="ECO:0007669"/>
    <property type="project" value="UniProtKB-SubCell"/>
</dbReference>
<evidence type="ECO:0000256" key="9">
    <source>
        <dbReference type="ARBA" id="ARBA00039684"/>
    </source>
</evidence>
<dbReference type="FunFam" id="3.30.450.20:FF:000004">
    <property type="entry name" value="Period circadian protein homolog 3"/>
    <property type="match status" value="1"/>
</dbReference>
<dbReference type="InterPro" id="IPR013655">
    <property type="entry name" value="PAS_fold_3"/>
</dbReference>
<dbReference type="InterPro" id="IPR022728">
    <property type="entry name" value="Period_circadian-like_C"/>
</dbReference>
<feature type="region of interest" description="Disordered" evidence="11">
    <location>
        <begin position="997"/>
        <end position="1027"/>
    </location>
</feature>
<feature type="region of interest" description="Disordered" evidence="11">
    <location>
        <begin position="1113"/>
        <end position="1167"/>
    </location>
</feature>
<dbReference type="InterPro" id="IPR050760">
    <property type="entry name" value="Period_circadian_regulator"/>
</dbReference>
<organism evidence="13 14">
    <name type="scientific">Eleutherodactylus coqui</name>
    <name type="common">Puerto Rican coqui</name>
    <dbReference type="NCBI Taxonomy" id="57060"/>
    <lineage>
        <taxon>Eukaryota</taxon>
        <taxon>Metazoa</taxon>
        <taxon>Chordata</taxon>
        <taxon>Craniata</taxon>
        <taxon>Vertebrata</taxon>
        <taxon>Euteleostomi</taxon>
        <taxon>Amphibia</taxon>
        <taxon>Batrachia</taxon>
        <taxon>Anura</taxon>
        <taxon>Neobatrachia</taxon>
        <taxon>Hyloidea</taxon>
        <taxon>Eleutherodactylidae</taxon>
        <taxon>Eleutherodactylinae</taxon>
        <taxon>Eleutherodactylus</taxon>
        <taxon>Eleutherodactylus</taxon>
    </lineage>
</organism>
<evidence type="ECO:0000256" key="2">
    <source>
        <dbReference type="ARBA" id="ARBA00004496"/>
    </source>
</evidence>
<dbReference type="Pfam" id="PF23170">
    <property type="entry name" value="bHLH_PER"/>
    <property type="match status" value="1"/>
</dbReference>
<keyword evidence="5" id="KW-0805">Transcription regulation</keyword>
<dbReference type="Pfam" id="PF08447">
    <property type="entry name" value="PAS_3"/>
    <property type="match status" value="1"/>
</dbReference>
<feature type="non-terminal residue" evidence="13">
    <location>
        <position position="1214"/>
    </location>
</feature>
<dbReference type="InterPro" id="IPR048814">
    <property type="entry name" value="Per1-3_PAS-A"/>
</dbReference>
<evidence type="ECO:0000256" key="8">
    <source>
        <dbReference type="ARBA" id="ARBA00023242"/>
    </source>
</evidence>
<feature type="compositionally biased region" description="Polar residues" evidence="11">
    <location>
        <begin position="852"/>
        <end position="865"/>
    </location>
</feature>
<dbReference type="GO" id="GO:0032922">
    <property type="term" value="P:circadian regulation of gene expression"/>
    <property type="evidence" value="ECO:0007669"/>
    <property type="project" value="TreeGrafter"/>
</dbReference>
<evidence type="ECO:0000256" key="6">
    <source>
        <dbReference type="ARBA" id="ARBA00023108"/>
    </source>
</evidence>
<accession>A0A8J6FUH6</accession>
<dbReference type="EMBL" id="WNTK01000001">
    <property type="protein sequence ID" value="KAG9494426.1"/>
    <property type="molecule type" value="Genomic_DNA"/>
</dbReference>
<feature type="compositionally biased region" description="Polar residues" evidence="11">
    <location>
        <begin position="436"/>
        <end position="452"/>
    </location>
</feature>
<feature type="compositionally biased region" description="Polar residues" evidence="11">
    <location>
        <begin position="1012"/>
        <end position="1027"/>
    </location>
</feature>